<proteinExistence type="predicted"/>
<reference evidence="2 3" key="1">
    <citation type="submission" date="2019-06" db="EMBL/GenBank/DDBJ databases">
        <title>Whole genome sequence for Cellvibrionaceae sp. R142.</title>
        <authorList>
            <person name="Wang G."/>
        </authorList>
    </citation>
    <scope>NUCLEOTIDE SEQUENCE [LARGE SCALE GENOMIC DNA]</scope>
    <source>
        <strain evidence="2 3">R142</strain>
    </source>
</reference>
<organism evidence="2 3">
    <name type="scientific">Exilibacterium tricleocarpae</name>
    <dbReference type="NCBI Taxonomy" id="2591008"/>
    <lineage>
        <taxon>Bacteria</taxon>
        <taxon>Pseudomonadati</taxon>
        <taxon>Pseudomonadota</taxon>
        <taxon>Gammaproteobacteria</taxon>
        <taxon>Cellvibrionales</taxon>
        <taxon>Cellvibrionaceae</taxon>
        <taxon>Exilibacterium</taxon>
    </lineage>
</organism>
<gene>
    <name evidence="2" type="ORF">FKG94_06575</name>
</gene>
<protein>
    <submittedName>
        <fullName evidence="2">Uncharacterized protein</fullName>
    </submittedName>
</protein>
<keyword evidence="3" id="KW-1185">Reference proteome</keyword>
<dbReference type="EMBL" id="VHSG01000007">
    <property type="protein sequence ID" value="TQV82406.1"/>
    <property type="molecule type" value="Genomic_DNA"/>
</dbReference>
<dbReference type="AlphaFoldDB" id="A0A545TYU9"/>
<dbReference type="RefSeq" id="WP_142903422.1">
    <property type="nucleotide sequence ID" value="NZ_ML660090.1"/>
</dbReference>
<dbReference type="Proteomes" id="UP000319732">
    <property type="component" value="Unassembled WGS sequence"/>
</dbReference>
<evidence type="ECO:0000256" key="1">
    <source>
        <dbReference type="SAM" id="MobiDB-lite"/>
    </source>
</evidence>
<name>A0A545TYU9_9GAMM</name>
<feature type="region of interest" description="Disordered" evidence="1">
    <location>
        <begin position="114"/>
        <end position="191"/>
    </location>
</feature>
<sequence>MSETIHAPPWLTERPFNSLEIFDPELADNAFHPKRYAWLTGEKIEQLLAPDTTAGQDAKKGFAKDWIEKCFWCGFCLLYLTGAWLTLTAPGPYPLPHRQAEPIRITLAPAAATSPASVKAPQPVIEAPAPPKQRPTTPQHPHTPMRPKPTTPALVQPKPAPSASAPARYQSLPRTPPVLNPESSAPAAPLRRGTTVFNPHLRQQLESAEVADLNTRRLQTKAETFTPSPTTEIYSDGKHCLRIVKDPVIGEMWISGDAGVCQTEDRVQRFGRQAAPGD</sequence>
<accession>A0A545TYU9</accession>
<evidence type="ECO:0000313" key="3">
    <source>
        <dbReference type="Proteomes" id="UP000319732"/>
    </source>
</evidence>
<comment type="caution">
    <text evidence="2">The sequence shown here is derived from an EMBL/GenBank/DDBJ whole genome shotgun (WGS) entry which is preliminary data.</text>
</comment>
<evidence type="ECO:0000313" key="2">
    <source>
        <dbReference type="EMBL" id="TQV82406.1"/>
    </source>
</evidence>